<sequence>METVWMKTPHHIKYALEEKIVRIQADQDLKDFLAEKGNGSETLAAYLCDAYRRKFGKELEIGQHSLAVEILGHAYLDVLLEAISVHLTDAPISLEPVLEALKKIEAHTDVIDCGEKEVDSNRWIWDFLAPFHKILYRAIQDYA</sequence>
<dbReference type="AlphaFoldDB" id="A0A9D1ESL9"/>
<reference evidence="1" key="2">
    <citation type="journal article" date="2021" name="PeerJ">
        <title>Extensive microbial diversity within the chicken gut microbiome revealed by metagenomics and culture.</title>
        <authorList>
            <person name="Gilroy R."/>
            <person name="Ravi A."/>
            <person name="Getino M."/>
            <person name="Pursley I."/>
            <person name="Horton D.L."/>
            <person name="Alikhan N.F."/>
            <person name="Baker D."/>
            <person name="Gharbi K."/>
            <person name="Hall N."/>
            <person name="Watson M."/>
            <person name="Adriaenssens E.M."/>
            <person name="Foster-Nyarko E."/>
            <person name="Jarju S."/>
            <person name="Secka A."/>
            <person name="Antonio M."/>
            <person name="Oren A."/>
            <person name="Chaudhuri R.R."/>
            <person name="La Ragione R."/>
            <person name="Hildebrand F."/>
            <person name="Pallen M.J."/>
        </authorList>
    </citation>
    <scope>NUCLEOTIDE SEQUENCE</scope>
    <source>
        <strain evidence="1">CHK190-19873</strain>
    </source>
</reference>
<evidence type="ECO:0000313" key="2">
    <source>
        <dbReference type="Proteomes" id="UP000823935"/>
    </source>
</evidence>
<evidence type="ECO:0000313" key="1">
    <source>
        <dbReference type="EMBL" id="HIS31183.1"/>
    </source>
</evidence>
<accession>A0A9D1ESL9</accession>
<organism evidence="1 2">
    <name type="scientific">Candidatus Limivivens intestinipullorum</name>
    <dbReference type="NCBI Taxonomy" id="2840858"/>
    <lineage>
        <taxon>Bacteria</taxon>
        <taxon>Bacillati</taxon>
        <taxon>Bacillota</taxon>
        <taxon>Clostridia</taxon>
        <taxon>Lachnospirales</taxon>
        <taxon>Lachnospiraceae</taxon>
        <taxon>Lachnospiraceae incertae sedis</taxon>
        <taxon>Candidatus Limivivens</taxon>
    </lineage>
</organism>
<comment type="caution">
    <text evidence="1">The sequence shown here is derived from an EMBL/GenBank/DDBJ whole genome shotgun (WGS) entry which is preliminary data.</text>
</comment>
<proteinExistence type="predicted"/>
<dbReference type="EMBL" id="DVIQ01000031">
    <property type="protein sequence ID" value="HIS31183.1"/>
    <property type="molecule type" value="Genomic_DNA"/>
</dbReference>
<gene>
    <name evidence="1" type="ORF">IAB44_06510</name>
</gene>
<dbReference type="Proteomes" id="UP000823935">
    <property type="component" value="Unassembled WGS sequence"/>
</dbReference>
<protein>
    <submittedName>
        <fullName evidence="1">Uncharacterized protein</fullName>
    </submittedName>
</protein>
<name>A0A9D1ESL9_9FIRM</name>
<reference evidence="1" key="1">
    <citation type="submission" date="2020-10" db="EMBL/GenBank/DDBJ databases">
        <authorList>
            <person name="Gilroy R."/>
        </authorList>
    </citation>
    <scope>NUCLEOTIDE SEQUENCE</scope>
    <source>
        <strain evidence="1">CHK190-19873</strain>
    </source>
</reference>